<dbReference type="Proteomes" id="UP000625711">
    <property type="component" value="Unassembled WGS sequence"/>
</dbReference>
<evidence type="ECO:0000313" key="2">
    <source>
        <dbReference type="EMBL" id="KAF7285710.1"/>
    </source>
</evidence>
<gene>
    <name evidence="2" type="ORF">GWI33_010205</name>
</gene>
<feature type="region of interest" description="Disordered" evidence="1">
    <location>
        <begin position="29"/>
        <end position="51"/>
    </location>
</feature>
<sequence length="66" mass="7860">MTGSPNKHNYYLHNNKQYRCQRVLVRVERDNEEEGGKKPRSQRLKLATTHQVAPLRPNEACRFECY</sequence>
<dbReference type="AlphaFoldDB" id="A0A834ISU8"/>
<reference evidence="2" key="1">
    <citation type="submission" date="2020-08" db="EMBL/GenBank/DDBJ databases">
        <title>Genome sequencing and assembly of the red palm weevil Rhynchophorus ferrugineus.</title>
        <authorList>
            <person name="Dias G.B."/>
            <person name="Bergman C.M."/>
            <person name="Manee M."/>
        </authorList>
    </citation>
    <scope>NUCLEOTIDE SEQUENCE</scope>
    <source>
        <strain evidence="2">AA-2017</strain>
        <tissue evidence="2">Whole larva</tissue>
    </source>
</reference>
<keyword evidence="3" id="KW-1185">Reference proteome</keyword>
<dbReference type="EMBL" id="JAACXV010000047">
    <property type="protein sequence ID" value="KAF7285710.1"/>
    <property type="molecule type" value="Genomic_DNA"/>
</dbReference>
<proteinExistence type="predicted"/>
<protein>
    <submittedName>
        <fullName evidence="2">Uncharacterized protein</fullName>
    </submittedName>
</protein>
<evidence type="ECO:0000256" key="1">
    <source>
        <dbReference type="SAM" id="MobiDB-lite"/>
    </source>
</evidence>
<comment type="caution">
    <text evidence="2">The sequence shown here is derived from an EMBL/GenBank/DDBJ whole genome shotgun (WGS) entry which is preliminary data.</text>
</comment>
<evidence type="ECO:0000313" key="3">
    <source>
        <dbReference type="Proteomes" id="UP000625711"/>
    </source>
</evidence>
<organism evidence="2 3">
    <name type="scientific">Rhynchophorus ferrugineus</name>
    <name type="common">Red palm weevil</name>
    <name type="synonym">Curculio ferrugineus</name>
    <dbReference type="NCBI Taxonomy" id="354439"/>
    <lineage>
        <taxon>Eukaryota</taxon>
        <taxon>Metazoa</taxon>
        <taxon>Ecdysozoa</taxon>
        <taxon>Arthropoda</taxon>
        <taxon>Hexapoda</taxon>
        <taxon>Insecta</taxon>
        <taxon>Pterygota</taxon>
        <taxon>Neoptera</taxon>
        <taxon>Endopterygota</taxon>
        <taxon>Coleoptera</taxon>
        <taxon>Polyphaga</taxon>
        <taxon>Cucujiformia</taxon>
        <taxon>Curculionidae</taxon>
        <taxon>Dryophthorinae</taxon>
        <taxon>Rhynchophorus</taxon>
    </lineage>
</organism>
<accession>A0A834ISU8</accession>
<name>A0A834ISU8_RHYFE</name>